<organism evidence="3 4">
    <name type="scientific">Candidatus Doudnabacteria bacterium RIFCSPHIGHO2_01_FULL_49_9</name>
    <dbReference type="NCBI Taxonomy" id="1817827"/>
    <lineage>
        <taxon>Bacteria</taxon>
        <taxon>Candidatus Doudnaibacteriota</taxon>
    </lineage>
</organism>
<evidence type="ECO:0000313" key="3">
    <source>
        <dbReference type="EMBL" id="OGE82942.1"/>
    </source>
</evidence>
<reference evidence="3 4" key="1">
    <citation type="journal article" date="2016" name="Nat. Commun.">
        <title>Thousands of microbial genomes shed light on interconnected biogeochemical processes in an aquifer system.</title>
        <authorList>
            <person name="Anantharaman K."/>
            <person name="Brown C.T."/>
            <person name="Hug L.A."/>
            <person name="Sharon I."/>
            <person name="Castelle C.J."/>
            <person name="Probst A.J."/>
            <person name="Thomas B.C."/>
            <person name="Singh A."/>
            <person name="Wilkins M.J."/>
            <person name="Karaoz U."/>
            <person name="Brodie E.L."/>
            <person name="Williams K.H."/>
            <person name="Hubbard S.S."/>
            <person name="Banfield J.F."/>
        </authorList>
    </citation>
    <scope>NUCLEOTIDE SEQUENCE [LARGE SCALE GENOMIC DNA]</scope>
</reference>
<feature type="transmembrane region" description="Helical" evidence="1">
    <location>
        <begin position="72"/>
        <end position="90"/>
    </location>
</feature>
<evidence type="ECO:0000313" key="4">
    <source>
        <dbReference type="Proteomes" id="UP000176339"/>
    </source>
</evidence>
<dbReference type="EMBL" id="MFEN01000058">
    <property type="protein sequence ID" value="OGE82942.1"/>
    <property type="molecule type" value="Genomic_DNA"/>
</dbReference>
<dbReference type="AlphaFoldDB" id="A0A1F5NZ79"/>
<comment type="caution">
    <text evidence="3">The sequence shown here is derived from an EMBL/GenBank/DDBJ whole genome shotgun (WGS) entry which is preliminary data.</text>
</comment>
<feature type="transmembrane region" description="Helical" evidence="1">
    <location>
        <begin position="143"/>
        <end position="161"/>
    </location>
</feature>
<feature type="transmembrane region" description="Helical" evidence="1">
    <location>
        <begin position="205"/>
        <end position="223"/>
    </location>
</feature>
<dbReference type="InterPro" id="IPR021309">
    <property type="entry name" value="YgaP-like_TM"/>
</dbReference>
<keyword evidence="1" id="KW-1133">Transmembrane helix</keyword>
<name>A0A1F5NZ79_9BACT</name>
<gene>
    <name evidence="3" type="ORF">A2846_02155</name>
</gene>
<feature type="domain" description="Inner membrane protein YgaP-like transmembrane" evidence="2">
    <location>
        <begin position="1"/>
        <end position="61"/>
    </location>
</feature>
<feature type="transmembrane region" description="Helical" evidence="1">
    <location>
        <begin position="38"/>
        <end position="60"/>
    </location>
</feature>
<dbReference type="Proteomes" id="UP000176339">
    <property type="component" value="Unassembled WGS sequence"/>
</dbReference>
<keyword evidence="1" id="KW-0472">Membrane</keyword>
<evidence type="ECO:0000259" key="2">
    <source>
        <dbReference type="Pfam" id="PF11127"/>
    </source>
</evidence>
<feature type="transmembrane region" description="Helical" evidence="1">
    <location>
        <begin position="12"/>
        <end position="32"/>
    </location>
</feature>
<protein>
    <recommendedName>
        <fullName evidence="2">Inner membrane protein YgaP-like transmembrane domain-containing protein</fullName>
    </recommendedName>
</protein>
<evidence type="ECO:0000256" key="1">
    <source>
        <dbReference type="SAM" id="Phobius"/>
    </source>
</evidence>
<keyword evidence="1" id="KW-0812">Transmembrane</keyword>
<accession>A0A1F5NZ79</accession>
<sequence>MEKNLSVADRVIRILFSAVLVFAAIVLFKHPVARVLSGFGALFSLGEAVLGICYLHARLGSARMRDHLSEQALYLVGLVGIQMVLAYEWWTAGWEKLSNPEFVSGMIGTLGYFASKNTFPWYKDFLLGFASENAAAFAYAVEWSQISIAVVLAASGALYLYSRHTGIQRIALAASLIALAGGTLMNANFYLAAGWTGPGTHGVNVVMFWIQATLIAAWFYRLVHRDHAT</sequence>
<dbReference type="Pfam" id="PF11127">
    <property type="entry name" value="YgaP-like_TM"/>
    <property type="match status" value="1"/>
</dbReference>
<proteinExistence type="predicted"/>
<feature type="transmembrane region" description="Helical" evidence="1">
    <location>
        <begin position="170"/>
        <end position="193"/>
    </location>
</feature>